<evidence type="ECO:0000259" key="4">
    <source>
        <dbReference type="Pfam" id="PF00890"/>
    </source>
</evidence>
<keyword evidence="6" id="KW-1185">Reference proteome</keyword>
<dbReference type="InterPro" id="IPR037099">
    <property type="entry name" value="Fum_R/Succ_DH_flav-like_C_sf"/>
</dbReference>
<evidence type="ECO:0000313" key="6">
    <source>
        <dbReference type="Proteomes" id="UP000539642"/>
    </source>
</evidence>
<dbReference type="EC" id="1.8.99.2" evidence="5"/>
<dbReference type="PIRSF" id="PIRSF000171">
    <property type="entry name" value="SDHA_APRA_LASPO"/>
    <property type="match status" value="1"/>
</dbReference>
<dbReference type="Pfam" id="PF00890">
    <property type="entry name" value="FAD_binding_2"/>
    <property type="match status" value="1"/>
</dbReference>
<comment type="caution">
    <text evidence="5">The sequence shown here is derived from an EMBL/GenBank/DDBJ whole genome shotgun (WGS) entry which is preliminary data.</text>
</comment>
<dbReference type="GO" id="GO:0009973">
    <property type="term" value="F:adenylyl-sulfate reductase activity"/>
    <property type="evidence" value="ECO:0007669"/>
    <property type="project" value="UniProtKB-EC"/>
</dbReference>
<dbReference type="SUPFAM" id="SSF51905">
    <property type="entry name" value="FAD/NAD(P)-binding domain"/>
    <property type="match status" value="1"/>
</dbReference>
<dbReference type="GO" id="GO:0050660">
    <property type="term" value="F:flavin adenine dinucleotide binding"/>
    <property type="evidence" value="ECO:0007669"/>
    <property type="project" value="TreeGrafter"/>
</dbReference>
<dbReference type="Proteomes" id="UP000539642">
    <property type="component" value="Unassembled WGS sequence"/>
</dbReference>
<dbReference type="SUPFAM" id="SSF56425">
    <property type="entry name" value="Succinate dehydrogenase/fumarate reductase flavoprotein, catalytic domain"/>
    <property type="match status" value="1"/>
</dbReference>
<dbReference type="RefSeq" id="WP_183351805.1">
    <property type="nucleotide sequence ID" value="NZ_JACHEO010000017.1"/>
</dbReference>
<dbReference type="InterPro" id="IPR003953">
    <property type="entry name" value="FAD-dep_OxRdtase_2_FAD-bd"/>
</dbReference>
<dbReference type="GO" id="GO:0009055">
    <property type="term" value="F:electron transfer activity"/>
    <property type="evidence" value="ECO:0007669"/>
    <property type="project" value="TreeGrafter"/>
</dbReference>
<dbReference type="InterPro" id="IPR030664">
    <property type="entry name" value="SdhA/FrdA/AprA"/>
</dbReference>
<dbReference type="Gene3D" id="3.50.50.60">
    <property type="entry name" value="FAD/NAD(P)-binding domain"/>
    <property type="match status" value="1"/>
</dbReference>
<sequence length="672" mass="74731">MALPNKPKGEIPAVVDPQIVEHDVDILIVGGGMAACGAAFEVKKWAPADMKIVLVDKAALERSGAVAQGLSAINTYIGSNPIESYVKMVRNDLMGVIREDLVYDCGRHVDESVKLFEEWGLPIWKKDANGETLDGAKPAPTLREGGEPVRTGKWQIMINGESYKCIVAEPAKTALGADNILERIFIVKLLLDKNKPNQIAGAVGFSTRENAVHIFRCKACCIACGGAVNIFRPRSTGEGKGRAWYPVWNAGSTYTLAAQVGATLTMMENRFTPSRFKDGYGPVGAWFLLFKAKVQNGLGEFYANSDSVKDELEKFMPYGGSPVTPTCLRNHLMLNELKAGRGPIYMATDVALNAFLDERRAKGMDEKAVQKFWKHLESEAWEDFLDMSCGQAGLWAGMNIEPEKIGSEIMPTEPYMLGSHSGCCGIWTSGPEESWVPDIQNPSRAHKFKWGYNRMTTVDGLFTAGDGVGASGHKFSSGSHAEGRIAAKQMVKFVRDNASFKPELKQTSKELADEIYAPVRRYVEFVGASTAADVNPNYCKPSGLMMRLMKATDEYGGGVATYYMTSGKLLNICLDLLRLLREDSEKMAAGDLHELLRCWENYHRIWCVESHIRHIEFRKESRYPGFYYRSDFPTCDDENWKCFVNSTFNPDTQEWKVEKVENVNIIATDPWL</sequence>
<dbReference type="Gene3D" id="3.90.700.10">
    <property type="entry name" value="Succinate dehydrogenase/fumarate reductase flavoprotein, catalytic domain"/>
    <property type="match status" value="1"/>
</dbReference>
<feature type="domain" description="FAD-dependent oxidoreductase 2 FAD-binding" evidence="4">
    <location>
        <begin position="25"/>
        <end position="269"/>
    </location>
</feature>
<dbReference type="NCBIfam" id="TIGR02061">
    <property type="entry name" value="aprA"/>
    <property type="match status" value="1"/>
</dbReference>
<name>A0A840UT69_9BACT</name>
<dbReference type="EMBL" id="JACHEO010000017">
    <property type="protein sequence ID" value="MBB5348992.1"/>
    <property type="molecule type" value="Genomic_DNA"/>
</dbReference>
<dbReference type="GO" id="GO:0000104">
    <property type="term" value="F:succinate dehydrogenase activity"/>
    <property type="evidence" value="ECO:0007669"/>
    <property type="project" value="TreeGrafter"/>
</dbReference>
<gene>
    <name evidence="5" type="ORF">HNQ81_002733</name>
</gene>
<evidence type="ECO:0000256" key="3">
    <source>
        <dbReference type="ARBA" id="ARBA00023002"/>
    </source>
</evidence>
<dbReference type="SUPFAM" id="SSF46977">
    <property type="entry name" value="Succinate dehydrogenase/fumarate reductase flavoprotein C-terminal domain"/>
    <property type="match status" value="1"/>
</dbReference>
<dbReference type="InterPro" id="IPR036188">
    <property type="entry name" value="FAD/NAD-bd_sf"/>
</dbReference>
<evidence type="ECO:0000313" key="5">
    <source>
        <dbReference type="EMBL" id="MBB5348992.1"/>
    </source>
</evidence>
<evidence type="ECO:0000256" key="1">
    <source>
        <dbReference type="ARBA" id="ARBA00001974"/>
    </source>
</evidence>
<keyword evidence="3 5" id="KW-0560">Oxidoreductase</keyword>
<dbReference type="AlphaFoldDB" id="A0A840UT69"/>
<proteinExistence type="predicted"/>
<reference evidence="5 6" key="1">
    <citation type="submission" date="2020-08" db="EMBL/GenBank/DDBJ databases">
        <title>Genomic Encyclopedia of Type Strains, Phase IV (KMG-IV): sequencing the most valuable type-strain genomes for metagenomic binning, comparative biology and taxonomic classification.</title>
        <authorList>
            <person name="Goeker M."/>
        </authorList>
    </citation>
    <scope>NUCLEOTIDE SEQUENCE [LARGE SCALE GENOMIC DNA]</scope>
    <source>
        <strain evidence="5 6">DSM 28570</strain>
    </source>
</reference>
<dbReference type="InterPro" id="IPR027477">
    <property type="entry name" value="Succ_DH/fumarate_Rdtase_cat_sf"/>
</dbReference>
<comment type="cofactor">
    <cofactor evidence="1">
        <name>FAD</name>
        <dbReference type="ChEBI" id="CHEBI:57692"/>
    </cofactor>
</comment>
<dbReference type="PANTHER" id="PTHR11632">
    <property type="entry name" value="SUCCINATE DEHYDROGENASE 2 FLAVOPROTEIN SUBUNIT"/>
    <property type="match status" value="1"/>
</dbReference>
<dbReference type="InterPro" id="IPR011803">
    <property type="entry name" value="AprA"/>
</dbReference>
<keyword evidence="2" id="KW-0285">Flavoprotein</keyword>
<dbReference type="GO" id="GO:0005886">
    <property type="term" value="C:plasma membrane"/>
    <property type="evidence" value="ECO:0007669"/>
    <property type="project" value="TreeGrafter"/>
</dbReference>
<organism evidence="5 6">
    <name type="scientific">Desulfoprunum benzoelyticum</name>
    <dbReference type="NCBI Taxonomy" id="1506996"/>
    <lineage>
        <taxon>Bacteria</taxon>
        <taxon>Pseudomonadati</taxon>
        <taxon>Thermodesulfobacteriota</taxon>
        <taxon>Desulfobulbia</taxon>
        <taxon>Desulfobulbales</taxon>
        <taxon>Desulfobulbaceae</taxon>
        <taxon>Desulfoprunum</taxon>
    </lineage>
</organism>
<protein>
    <submittedName>
        <fullName evidence="5">Adenylylsulfate reductase subunit A</fullName>
        <ecNumber evidence="5">1.8.99.2</ecNumber>
    </submittedName>
</protein>
<dbReference type="GO" id="GO:0009061">
    <property type="term" value="P:anaerobic respiration"/>
    <property type="evidence" value="ECO:0007669"/>
    <property type="project" value="TreeGrafter"/>
</dbReference>
<evidence type="ECO:0000256" key="2">
    <source>
        <dbReference type="ARBA" id="ARBA00022630"/>
    </source>
</evidence>
<accession>A0A840UT69</accession>
<dbReference type="PANTHER" id="PTHR11632:SF51">
    <property type="entry name" value="SUCCINATE DEHYDROGENASE [UBIQUINONE] FLAVOPROTEIN SUBUNIT, MITOCHONDRIAL"/>
    <property type="match status" value="1"/>
</dbReference>